<proteinExistence type="predicted"/>
<evidence type="ECO:0000313" key="3">
    <source>
        <dbReference type="EMBL" id="KAG8567547.1"/>
    </source>
</evidence>
<protein>
    <submittedName>
        <fullName evidence="3">Uncharacterized protein</fullName>
    </submittedName>
</protein>
<keyword evidence="2" id="KW-1133">Transmembrane helix</keyword>
<evidence type="ECO:0000313" key="4">
    <source>
        <dbReference type="Proteomes" id="UP000824782"/>
    </source>
</evidence>
<gene>
    <name evidence="3" type="ORF">GDO81_013672</name>
</gene>
<evidence type="ECO:0000256" key="1">
    <source>
        <dbReference type="SAM" id="MobiDB-lite"/>
    </source>
</evidence>
<name>A0AAV7B268_ENGPU</name>
<reference evidence="3" key="1">
    <citation type="thesis" date="2020" institute="ProQuest LLC" country="789 East Eisenhower Parkway, Ann Arbor, MI, USA">
        <title>Comparative Genomics and Chromosome Evolution.</title>
        <authorList>
            <person name="Mudd A.B."/>
        </authorList>
    </citation>
    <scope>NUCLEOTIDE SEQUENCE</scope>
    <source>
        <strain evidence="3">237g6f4</strain>
        <tissue evidence="3">Blood</tissue>
    </source>
</reference>
<sequence>MYPYHLVETNPYELREKSTKKKKEKNYFLIENNPTSCIHTPNPLPFFYRCAPFCSEFLIAFTFLYLYHEFITRRDLCTTLLPSNDQSSQEEEFMNHQPLPPLFSTQVLYPSGRD</sequence>
<dbReference type="Proteomes" id="UP000824782">
    <property type="component" value="Unassembled WGS sequence"/>
</dbReference>
<accession>A0AAV7B268</accession>
<feature type="region of interest" description="Disordered" evidence="1">
    <location>
        <begin position="88"/>
        <end position="114"/>
    </location>
</feature>
<comment type="caution">
    <text evidence="3">The sequence shown here is derived from an EMBL/GenBank/DDBJ whole genome shotgun (WGS) entry which is preliminary data.</text>
</comment>
<keyword evidence="2" id="KW-0812">Transmembrane</keyword>
<feature type="transmembrane region" description="Helical" evidence="2">
    <location>
        <begin position="46"/>
        <end position="67"/>
    </location>
</feature>
<organism evidence="3 4">
    <name type="scientific">Engystomops pustulosus</name>
    <name type="common">Tungara frog</name>
    <name type="synonym">Physalaemus pustulosus</name>
    <dbReference type="NCBI Taxonomy" id="76066"/>
    <lineage>
        <taxon>Eukaryota</taxon>
        <taxon>Metazoa</taxon>
        <taxon>Chordata</taxon>
        <taxon>Craniata</taxon>
        <taxon>Vertebrata</taxon>
        <taxon>Euteleostomi</taxon>
        <taxon>Amphibia</taxon>
        <taxon>Batrachia</taxon>
        <taxon>Anura</taxon>
        <taxon>Neobatrachia</taxon>
        <taxon>Hyloidea</taxon>
        <taxon>Leptodactylidae</taxon>
        <taxon>Leiuperinae</taxon>
        <taxon>Engystomops</taxon>
    </lineage>
</organism>
<evidence type="ECO:0000256" key="2">
    <source>
        <dbReference type="SAM" id="Phobius"/>
    </source>
</evidence>
<keyword evidence="4" id="KW-1185">Reference proteome</keyword>
<dbReference type="EMBL" id="WNYA01000006">
    <property type="protein sequence ID" value="KAG8567547.1"/>
    <property type="molecule type" value="Genomic_DNA"/>
</dbReference>
<dbReference type="AlphaFoldDB" id="A0AAV7B268"/>
<keyword evidence="2" id="KW-0472">Membrane</keyword>